<feature type="compositionally biased region" description="Low complexity" evidence="1">
    <location>
        <begin position="82"/>
        <end position="92"/>
    </location>
</feature>
<dbReference type="Proteomes" id="UP000051386">
    <property type="component" value="Unassembled WGS sequence"/>
</dbReference>
<accession>A0A0R0CXI0</accession>
<name>A0A0R0CXI0_9GAMM</name>
<dbReference type="EMBL" id="LDJK01000033">
    <property type="protein sequence ID" value="KRG73989.1"/>
    <property type="molecule type" value="Genomic_DNA"/>
</dbReference>
<proteinExistence type="predicted"/>
<evidence type="ECO:0000313" key="3">
    <source>
        <dbReference type="EMBL" id="KRG73989.1"/>
    </source>
</evidence>
<feature type="chain" id="PRO_5006394820" description="Lipoprotein" evidence="2">
    <location>
        <begin position="22"/>
        <end position="213"/>
    </location>
</feature>
<dbReference type="PROSITE" id="PS51257">
    <property type="entry name" value="PROKAR_LIPOPROTEIN"/>
    <property type="match status" value="1"/>
</dbReference>
<dbReference type="PATRIC" id="fig|517011.3.peg.1358"/>
<keyword evidence="4" id="KW-1185">Reference proteome</keyword>
<feature type="signal peptide" evidence="2">
    <location>
        <begin position="1"/>
        <end position="21"/>
    </location>
</feature>
<sequence>MRLSRSFTLPLLLATPFWLVACSQADAPAAPADAAPPPMSAAAGPSETPDDPIVAPSPNEPTAPFVPADAAQAPPAESGPNAPADAAAPGTGDARGRIERVLGDADQYETVFKALQQGVAGDDRAAVAALMRYPLRVDTGGSKREVPDAATFQREYERIITAPVARAISAQSFDTVFANQQGVMIGNGQAWLNGTCLDKACSRTDVKVVALQE</sequence>
<feature type="region of interest" description="Disordered" evidence="1">
    <location>
        <begin position="28"/>
        <end position="93"/>
    </location>
</feature>
<protein>
    <recommendedName>
        <fullName evidence="5">Lipoprotein</fullName>
    </recommendedName>
</protein>
<organism evidence="3 4">
    <name type="scientific">Stenotrophomonas chelatiphaga</name>
    <dbReference type="NCBI Taxonomy" id="517011"/>
    <lineage>
        <taxon>Bacteria</taxon>
        <taxon>Pseudomonadati</taxon>
        <taxon>Pseudomonadota</taxon>
        <taxon>Gammaproteobacteria</taxon>
        <taxon>Lysobacterales</taxon>
        <taxon>Lysobacteraceae</taxon>
        <taxon>Stenotrophomonas</taxon>
    </lineage>
</organism>
<gene>
    <name evidence="3" type="ORF">ABB28_08465</name>
</gene>
<dbReference type="AlphaFoldDB" id="A0A0R0CXI0"/>
<reference evidence="3 4" key="1">
    <citation type="submission" date="2015-05" db="EMBL/GenBank/DDBJ databases">
        <title>Genome sequencing and analysis of members of genus Stenotrophomonas.</title>
        <authorList>
            <person name="Patil P.P."/>
            <person name="Midha S."/>
            <person name="Patil P.B."/>
        </authorList>
    </citation>
    <scope>NUCLEOTIDE SEQUENCE [LARGE SCALE GENOMIC DNA]</scope>
    <source>
        <strain evidence="3 4">DSM 21508</strain>
    </source>
</reference>
<evidence type="ECO:0000256" key="1">
    <source>
        <dbReference type="SAM" id="MobiDB-lite"/>
    </source>
</evidence>
<dbReference type="RefSeq" id="WP_057508206.1">
    <property type="nucleotide sequence ID" value="NZ_LDJK01000033.1"/>
</dbReference>
<keyword evidence="2" id="KW-0732">Signal</keyword>
<evidence type="ECO:0000256" key="2">
    <source>
        <dbReference type="SAM" id="SignalP"/>
    </source>
</evidence>
<evidence type="ECO:0008006" key="5">
    <source>
        <dbReference type="Google" id="ProtNLM"/>
    </source>
</evidence>
<comment type="caution">
    <text evidence="3">The sequence shown here is derived from an EMBL/GenBank/DDBJ whole genome shotgun (WGS) entry which is preliminary data.</text>
</comment>
<evidence type="ECO:0000313" key="4">
    <source>
        <dbReference type="Proteomes" id="UP000051386"/>
    </source>
</evidence>